<dbReference type="AlphaFoldDB" id="A0A397U6T8"/>
<accession>A0A397U6T8</accession>
<reference evidence="4 5" key="1">
    <citation type="submission" date="2018-06" db="EMBL/GenBank/DDBJ databases">
        <title>Comparative genomics reveals the genomic features of Rhizophagus irregularis, R. cerebriforme, R. diaphanum and Gigaspora rosea, and their symbiotic lifestyle signature.</title>
        <authorList>
            <person name="Morin E."/>
            <person name="San Clemente H."/>
            <person name="Chen E.C.H."/>
            <person name="De La Providencia I."/>
            <person name="Hainaut M."/>
            <person name="Kuo A."/>
            <person name="Kohler A."/>
            <person name="Murat C."/>
            <person name="Tang N."/>
            <person name="Roy S."/>
            <person name="Loubradou J."/>
            <person name="Henrissat B."/>
            <person name="Grigoriev I.V."/>
            <person name="Corradi N."/>
            <person name="Roux C."/>
            <person name="Martin F.M."/>
        </authorList>
    </citation>
    <scope>NUCLEOTIDE SEQUENCE [LARGE SCALE GENOMIC DNA]</scope>
    <source>
        <strain evidence="4 5">DAOM 194757</strain>
    </source>
</reference>
<proteinExistence type="predicted"/>
<dbReference type="InterPro" id="IPR001487">
    <property type="entry name" value="Bromodomain"/>
</dbReference>
<feature type="region of interest" description="Disordered" evidence="2">
    <location>
        <begin position="1"/>
        <end position="24"/>
    </location>
</feature>
<sequence length="155" mass="17911">MVKKQRRTSSDEISKPDDGKVIEDGTGQDFQNLLIKIMDILEARDTYQILRDSKCQGKAQPLNSTTIRTKIDKNEYNSLKEFQLDFIRACSNSMSVDQKKYNFGKEFIRLGSRLIEQATKEIQNSKQNTDVANTNRENPSIIKNECKYIIIEIKI</sequence>
<keyword evidence="1" id="KW-0103">Bromodomain</keyword>
<name>A0A397U6T8_9GLOM</name>
<comment type="caution">
    <text evidence="4">The sequence shown here is derived from an EMBL/GenBank/DDBJ whole genome shotgun (WGS) entry which is preliminary data.</text>
</comment>
<evidence type="ECO:0000313" key="4">
    <source>
        <dbReference type="EMBL" id="RIB03053.1"/>
    </source>
</evidence>
<dbReference type="Gene3D" id="1.20.920.10">
    <property type="entry name" value="Bromodomain-like"/>
    <property type="match status" value="1"/>
</dbReference>
<evidence type="ECO:0000256" key="2">
    <source>
        <dbReference type="SAM" id="MobiDB-lite"/>
    </source>
</evidence>
<organism evidence="4 5">
    <name type="scientific">Gigaspora rosea</name>
    <dbReference type="NCBI Taxonomy" id="44941"/>
    <lineage>
        <taxon>Eukaryota</taxon>
        <taxon>Fungi</taxon>
        <taxon>Fungi incertae sedis</taxon>
        <taxon>Mucoromycota</taxon>
        <taxon>Glomeromycotina</taxon>
        <taxon>Glomeromycetes</taxon>
        <taxon>Diversisporales</taxon>
        <taxon>Gigasporaceae</taxon>
        <taxon>Gigaspora</taxon>
    </lineage>
</organism>
<feature type="compositionally biased region" description="Basic and acidic residues" evidence="2">
    <location>
        <begin position="8"/>
        <end position="23"/>
    </location>
</feature>
<evidence type="ECO:0000256" key="1">
    <source>
        <dbReference type="ARBA" id="ARBA00023117"/>
    </source>
</evidence>
<evidence type="ECO:0000313" key="5">
    <source>
        <dbReference type="Proteomes" id="UP000266673"/>
    </source>
</evidence>
<protein>
    <recommendedName>
        <fullName evidence="3">Bromo domain-containing protein</fullName>
    </recommendedName>
</protein>
<dbReference type="Proteomes" id="UP000266673">
    <property type="component" value="Unassembled WGS sequence"/>
</dbReference>
<dbReference type="OrthoDB" id="21648at2759"/>
<dbReference type="Pfam" id="PF00439">
    <property type="entry name" value="Bromodomain"/>
    <property type="match status" value="1"/>
</dbReference>
<evidence type="ECO:0000259" key="3">
    <source>
        <dbReference type="Pfam" id="PF00439"/>
    </source>
</evidence>
<dbReference type="SUPFAM" id="SSF47370">
    <property type="entry name" value="Bromodomain"/>
    <property type="match status" value="1"/>
</dbReference>
<gene>
    <name evidence="4" type="ORF">C2G38_822233</name>
</gene>
<dbReference type="EMBL" id="QKWP01002520">
    <property type="protein sequence ID" value="RIB03053.1"/>
    <property type="molecule type" value="Genomic_DNA"/>
</dbReference>
<dbReference type="InterPro" id="IPR036427">
    <property type="entry name" value="Bromodomain-like_sf"/>
</dbReference>
<keyword evidence="5" id="KW-1185">Reference proteome</keyword>
<dbReference type="GO" id="GO:0006325">
    <property type="term" value="P:chromatin organization"/>
    <property type="evidence" value="ECO:0007669"/>
    <property type="project" value="UniProtKB-ARBA"/>
</dbReference>
<feature type="domain" description="Bromo" evidence="3">
    <location>
        <begin position="60"/>
        <end position="99"/>
    </location>
</feature>